<evidence type="ECO:0000259" key="10">
    <source>
        <dbReference type="PROSITE" id="PS00031"/>
    </source>
</evidence>
<evidence type="ECO:0000313" key="12">
    <source>
        <dbReference type="Proteomes" id="UP000663852"/>
    </source>
</evidence>
<evidence type="ECO:0000256" key="7">
    <source>
        <dbReference type="ARBA" id="ARBA00023170"/>
    </source>
</evidence>
<evidence type="ECO:0000313" key="11">
    <source>
        <dbReference type="EMBL" id="CAF1046546.1"/>
    </source>
</evidence>
<gene>
    <name evidence="11" type="ORF">EDS130_LOCUS17204</name>
</gene>
<dbReference type="Proteomes" id="UP000663852">
    <property type="component" value="Unassembled WGS sequence"/>
</dbReference>
<dbReference type="InterPro" id="IPR050234">
    <property type="entry name" value="Nuclear_hormone_rcpt_NR1"/>
</dbReference>
<name>A0A814K4F4_ADIRI</name>
<comment type="caution">
    <text evidence="11">The sequence shown here is derived from an EMBL/GenBank/DDBJ whole genome shotgun (WGS) entry which is preliminary data.</text>
</comment>
<proteinExistence type="predicted"/>
<dbReference type="GO" id="GO:0030154">
    <property type="term" value="P:cell differentiation"/>
    <property type="evidence" value="ECO:0007669"/>
    <property type="project" value="TreeGrafter"/>
</dbReference>
<dbReference type="AlphaFoldDB" id="A0A814K4F4"/>
<dbReference type="InterPro" id="IPR001628">
    <property type="entry name" value="Znf_hrmn_rcpt"/>
</dbReference>
<evidence type="ECO:0000256" key="6">
    <source>
        <dbReference type="ARBA" id="ARBA00023163"/>
    </source>
</evidence>
<evidence type="ECO:0000256" key="9">
    <source>
        <dbReference type="SAM" id="MobiDB-lite"/>
    </source>
</evidence>
<dbReference type="Gene3D" id="1.10.565.10">
    <property type="entry name" value="Retinoid X Receptor"/>
    <property type="match status" value="1"/>
</dbReference>
<keyword evidence="7" id="KW-0675">Receptor</keyword>
<keyword evidence="3" id="KW-0862">Zinc</keyword>
<evidence type="ECO:0000256" key="3">
    <source>
        <dbReference type="ARBA" id="ARBA00022833"/>
    </source>
</evidence>
<dbReference type="Gene3D" id="3.30.50.10">
    <property type="entry name" value="Erythroid Transcription Factor GATA-1, subunit A"/>
    <property type="match status" value="1"/>
</dbReference>
<dbReference type="PROSITE" id="PS00031">
    <property type="entry name" value="NUCLEAR_REC_DBD_1"/>
    <property type="match status" value="1"/>
</dbReference>
<evidence type="ECO:0000256" key="8">
    <source>
        <dbReference type="ARBA" id="ARBA00023242"/>
    </source>
</evidence>
<dbReference type="SUPFAM" id="SSF57716">
    <property type="entry name" value="Glucocorticoid receptor-like (DNA-binding domain)"/>
    <property type="match status" value="1"/>
</dbReference>
<sequence length="985" mass="110167">MAAKFDLMNNQMDKTSRASHLGHSDSILYLPQQEHQQQTQTSQLATTTSQNQVKKPISFPFGKCRICRDKATGVHYGVITCEGCKGFFKRSITQGVPYRCFFGDTCVINMKTRNRCKACRLKLCFERGMAMESVKMGRIPKKVKEKALKNYEKYQEKLRQNRQTALQEVPDERSSGLGESEDSGIENGSLSSRNRESVSSISSYSSSNMSNIGSQQCSYYNQESVNIPPNLFNESEEPFCTVDLIELTLSTSSLHINNVDHNLSTLRLPSVFSESNTLPKTYPDILKPAEPSSSMNMKQMDQIAMKSTVKNYMTVATYISEVNENSLIDYMFNYEIRFSKNVLQIMRYLSQKLSQPFLIYELDFEVTSFFRYLRWKMLNSYLKHTKRLRALIERMFGIINLGITNYPGSHATITQIWEDIQKSISVDVTHLMVFARDMPGLNELNTNDFTRILNNRVFDFYIIYNYPLFYKNESYTMTINGFQYSRHFMNQIIGKKTTDALHEFSAKLHALNITQVEHSLIIPIILSLADEKIVDSGSVYFIKYCFMYALYIQLCTTRTEDEAKFVFDQILQLVDSIEIINKLCKENIGALVLDKTPSQNDCKKHSIDLLLGKNLVLQYNKTSVMYHWLLERHIVRSIPTVVGAYSSLCALCATLACCAIVLVVSLIPLYLNNSTDQGLGEFYCLNNYSLQVGFQIPEYNTTFTDTVTRAAYTFSTNTVSLPNVGSCSNTACQARTSESITVSDLCTFQVKSLISPAVPNAKVFNSYALSEACYRTLQSCHYDSLLTSCLLSNCVVVGLSSASSSVSSPLTYYSLRCTTNIYYQTRCMDAGPNDRLYYSSSQQNSGCRQQRLDQINNCLNSTTALLNVPSAISVSSGLVTATTGSCTQTVASSSSQLNVNDNSATPLTGSASFSWTPTSTSVTSSATFQSAAFSASDQSDGHAYRITSVNSAVYSTTQVGARYCGAITRAQIASAINDVISSQSS</sequence>
<dbReference type="CDD" id="cd06916">
    <property type="entry name" value="NR_DBD_like"/>
    <property type="match status" value="1"/>
</dbReference>
<dbReference type="GO" id="GO:0008270">
    <property type="term" value="F:zinc ion binding"/>
    <property type="evidence" value="ECO:0007669"/>
    <property type="project" value="UniProtKB-KW"/>
</dbReference>
<dbReference type="GO" id="GO:0000122">
    <property type="term" value="P:negative regulation of transcription by RNA polymerase II"/>
    <property type="evidence" value="ECO:0007669"/>
    <property type="project" value="TreeGrafter"/>
</dbReference>
<feature type="domain" description="Nuclear receptor" evidence="10">
    <location>
        <begin position="64"/>
        <end position="90"/>
    </location>
</feature>
<keyword evidence="2" id="KW-0863">Zinc-finger</keyword>
<evidence type="ECO:0000256" key="5">
    <source>
        <dbReference type="ARBA" id="ARBA00023125"/>
    </source>
</evidence>
<keyword evidence="6" id="KW-0804">Transcription</keyword>
<dbReference type="EMBL" id="CAJNOJ010000076">
    <property type="protein sequence ID" value="CAF1046546.1"/>
    <property type="molecule type" value="Genomic_DNA"/>
</dbReference>
<feature type="compositionally biased region" description="Low complexity" evidence="9">
    <location>
        <begin position="189"/>
        <end position="209"/>
    </location>
</feature>
<dbReference type="InterPro" id="IPR013088">
    <property type="entry name" value="Znf_NHR/GATA"/>
</dbReference>
<dbReference type="SUPFAM" id="SSF48508">
    <property type="entry name" value="Nuclear receptor ligand-binding domain"/>
    <property type="match status" value="1"/>
</dbReference>
<keyword evidence="8" id="KW-0539">Nucleus</keyword>
<dbReference type="GO" id="GO:0004879">
    <property type="term" value="F:nuclear receptor activity"/>
    <property type="evidence" value="ECO:0007669"/>
    <property type="project" value="TreeGrafter"/>
</dbReference>
<dbReference type="PANTHER" id="PTHR24082:SF473">
    <property type="entry name" value="ECDYSONE-INDUCED PROTEIN 75B, ISOFORM B"/>
    <property type="match status" value="1"/>
</dbReference>
<keyword evidence="4" id="KW-0805">Transcription regulation</keyword>
<reference evidence="11" key="1">
    <citation type="submission" date="2021-02" db="EMBL/GenBank/DDBJ databases">
        <authorList>
            <person name="Nowell W R."/>
        </authorList>
    </citation>
    <scope>NUCLEOTIDE SEQUENCE</scope>
</reference>
<keyword evidence="1" id="KW-0479">Metal-binding</keyword>
<feature type="region of interest" description="Disordered" evidence="9">
    <location>
        <begin position="160"/>
        <end position="209"/>
    </location>
</feature>
<dbReference type="InterPro" id="IPR035500">
    <property type="entry name" value="NHR-like_dom_sf"/>
</dbReference>
<dbReference type="GO" id="GO:0000978">
    <property type="term" value="F:RNA polymerase II cis-regulatory region sequence-specific DNA binding"/>
    <property type="evidence" value="ECO:0007669"/>
    <property type="project" value="TreeGrafter"/>
</dbReference>
<evidence type="ECO:0000256" key="4">
    <source>
        <dbReference type="ARBA" id="ARBA00023015"/>
    </source>
</evidence>
<accession>A0A814K4F4</accession>
<evidence type="ECO:0000256" key="2">
    <source>
        <dbReference type="ARBA" id="ARBA00022771"/>
    </source>
</evidence>
<organism evidence="11 12">
    <name type="scientific">Adineta ricciae</name>
    <name type="common">Rotifer</name>
    <dbReference type="NCBI Taxonomy" id="249248"/>
    <lineage>
        <taxon>Eukaryota</taxon>
        <taxon>Metazoa</taxon>
        <taxon>Spiralia</taxon>
        <taxon>Gnathifera</taxon>
        <taxon>Rotifera</taxon>
        <taxon>Eurotatoria</taxon>
        <taxon>Bdelloidea</taxon>
        <taxon>Adinetida</taxon>
        <taxon>Adinetidae</taxon>
        <taxon>Adineta</taxon>
    </lineage>
</organism>
<dbReference type="SMART" id="SM00399">
    <property type="entry name" value="ZnF_C4"/>
    <property type="match status" value="1"/>
</dbReference>
<dbReference type="OrthoDB" id="5771769at2759"/>
<dbReference type="PANTHER" id="PTHR24082">
    <property type="entry name" value="NUCLEAR HORMONE RECEPTOR"/>
    <property type="match status" value="1"/>
</dbReference>
<dbReference type="Pfam" id="PF00105">
    <property type="entry name" value="zf-C4"/>
    <property type="match status" value="1"/>
</dbReference>
<protein>
    <recommendedName>
        <fullName evidence="10">Nuclear receptor domain-containing protein</fullName>
    </recommendedName>
</protein>
<dbReference type="PRINTS" id="PR00047">
    <property type="entry name" value="STROIDFINGER"/>
</dbReference>
<dbReference type="GO" id="GO:0009755">
    <property type="term" value="P:hormone-mediated signaling pathway"/>
    <property type="evidence" value="ECO:0007669"/>
    <property type="project" value="TreeGrafter"/>
</dbReference>
<evidence type="ECO:0000256" key="1">
    <source>
        <dbReference type="ARBA" id="ARBA00022723"/>
    </source>
</evidence>
<keyword evidence="5" id="KW-0238">DNA-binding</keyword>
<dbReference type="GO" id="GO:0045944">
    <property type="term" value="P:positive regulation of transcription by RNA polymerase II"/>
    <property type="evidence" value="ECO:0007669"/>
    <property type="project" value="TreeGrafter"/>
</dbReference>